<feature type="transmembrane region" description="Helical" evidence="1">
    <location>
        <begin position="82"/>
        <end position="102"/>
    </location>
</feature>
<keyword evidence="1" id="KW-0472">Membrane</keyword>
<dbReference type="AlphaFoldDB" id="A0A0F4YH70"/>
<protein>
    <submittedName>
        <fullName evidence="2">Uncharacterized protein</fullName>
    </submittedName>
</protein>
<comment type="caution">
    <text evidence="2">The sequence shown here is derived from an EMBL/GenBank/DDBJ whole genome shotgun (WGS) entry which is preliminary data.</text>
</comment>
<keyword evidence="1" id="KW-0812">Transmembrane</keyword>
<accession>A0A0F4YH70</accession>
<feature type="non-terminal residue" evidence="2">
    <location>
        <position position="1"/>
    </location>
</feature>
<evidence type="ECO:0000256" key="1">
    <source>
        <dbReference type="SAM" id="Phobius"/>
    </source>
</evidence>
<name>A0A0F4YH70_RASE3</name>
<reference evidence="2 3" key="1">
    <citation type="submission" date="2015-04" db="EMBL/GenBank/DDBJ databases">
        <authorList>
            <person name="Heijne W.H."/>
            <person name="Fedorova N.D."/>
            <person name="Nierman W.C."/>
            <person name="Vollebregt A.W."/>
            <person name="Zhao Z."/>
            <person name="Wu L."/>
            <person name="Kumar M."/>
            <person name="Stam H."/>
            <person name="van den Berg M.A."/>
            <person name="Pel H.J."/>
        </authorList>
    </citation>
    <scope>NUCLEOTIDE SEQUENCE [LARGE SCALE GENOMIC DNA]</scope>
    <source>
        <strain evidence="2 3">CBS 393.64</strain>
    </source>
</reference>
<keyword evidence="1" id="KW-1133">Transmembrane helix</keyword>
<dbReference type="EMBL" id="LASV01000650">
    <property type="protein sequence ID" value="KKA17460.1"/>
    <property type="molecule type" value="Genomic_DNA"/>
</dbReference>
<evidence type="ECO:0000313" key="2">
    <source>
        <dbReference type="EMBL" id="KKA17460.1"/>
    </source>
</evidence>
<gene>
    <name evidence="2" type="ORF">T310_8640</name>
</gene>
<dbReference type="Proteomes" id="UP000053958">
    <property type="component" value="Unassembled WGS sequence"/>
</dbReference>
<proteinExistence type="predicted"/>
<keyword evidence="3" id="KW-1185">Reference proteome</keyword>
<organism evidence="2 3">
    <name type="scientific">Rasamsonia emersonii (strain ATCC 16479 / CBS 393.64 / IMI 116815)</name>
    <dbReference type="NCBI Taxonomy" id="1408163"/>
    <lineage>
        <taxon>Eukaryota</taxon>
        <taxon>Fungi</taxon>
        <taxon>Dikarya</taxon>
        <taxon>Ascomycota</taxon>
        <taxon>Pezizomycotina</taxon>
        <taxon>Eurotiomycetes</taxon>
        <taxon>Eurotiomycetidae</taxon>
        <taxon>Eurotiales</taxon>
        <taxon>Trichocomaceae</taxon>
        <taxon>Rasamsonia</taxon>
    </lineage>
</organism>
<evidence type="ECO:0000313" key="3">
    <source>
        <dbReference type="Proteomes" id="UP000053958"/>
    </source>
</evidence>
<dbReference type="GeneID" id="25320858"/>
<dbReference type="RefSeq" id="XP_013324072.1">
    <property type="nucleotide sequence ID" value="XM_013468618.1"/>
</dbReference>
<sequence>NIFTLPLMALPSARIFRPVTYSCRYLRSPSFPRPCWGPPPTTRRFTTMPSQAALLIGKITHARKEWEALSSILTLKVGDKTAIPAILCVLAINALFVELLGIPRRDARRIPRELQKRQIR</sequence>